<organism evidence="3">
    <name type="scientific">Candida tenuis (strain ATCC 10573 / BCRC 21748 / CBS 615 / JCM 9827 / NBRC 10315 / NRRL Y-1498 / VKM Y-70)</name>
    <name type="common">Yeast</name>
    <name type="synonym">Yamadazyma tenuis</name>
    <dbReference type="NCBI Taxonomy" id="590646"/>
    <lineage>
        <taxon>Eukaryota</taxon>
        <taxon>Fungi</taxon>
        <taxon>Dikarya</taxon>
        <taxon>Ascomycota</taxon>
        <taxon>Saccharomycotina</taxon>
        <taxon>Pichiomycetes</taxon>
        <taxon>Debaryomycetaceae</taxon>
        <taxon>Yamadazyma</taxon>
    </lineage>
</organism>
<dbReference type="InterPro" id="IPR039634">
    <property type="entry name" value="Bul1-like"/>
</dbReference>
<feature type="region of interest" description="Disordered" evidence="1">
    <location>
        <begin position="1"/>
        <end position="33"/>
    </location>
</feature>
<dbReference type="PANTHER" id="PTHR31904:SF1">
    <property type="entry name" value="BYPASS OF STOP CODON PROTEIN 5-RELATED"/>
    <property type="match status" value="1"/>
</dbReference>
<dbReference type="eggNOG" id="ENOG502QSAC">
    <property type="taxonomic scope" value="Eukaryota"/>
</dbReference>
<dbReference type="KEGG" id="cten:18248121"/>
<evidence type="ECO:0000256" key="1">
    <source>
        <dbReference type="SAM" id="MobiDB-lite"/>
    </source>
</evidence>
<evidence type="ECO:0000313" key="2">
    <source>
        <dbReference type="EMBL" id="EGV59983.1"/>
    </source>
</evidence>
<dbReference type="HOGENOM" id="CLU_022470_0_0_1"/>
<sequence>MSSPRYDQSPSTFQPGSESLEPTNASALSAQSSAFKPHTLPSYELHTNSFFTPNEDNDWECTSARTIEQSVDSASVTGETLVDSIPKLDDISKDDNAFAKSIKVVLTIDDPTRQYEPGNTIHGSAHIENSGDVDVDYKFLCISFEGRLLNPKQTKNFLQIIDLNCQPVKVAPVVRSGSSRDLPVSFDIPYRLLDNECPHDLMSHLNLPPSVDSKGARVFGFSNTDLNYCVSVRLVGRGADYGVVSRGPSEYVILRGDTKRIDIIPTEVKNLPLATQNGMLHDLLARIDKKLQMAHEVSKVLGGRNLEGIEDLVGSIEEVIKCSSKGSQSYSTAPIPVVGESNHKKVIELKSVFVRPFFKKIEMLLQTPNTVYCIPYQRNLHEILTIPLSLKSNSPVKLKSIRVSLGILSIRSDVYPIPLEINHDMMFKNTNPPITNDTDTFSHHIISVFRAKYHEVRDAIQEMGAENFKIEQELVNSIRSMAMLKDKMVELPLCSPVLTQNEQPVSTIAWTKVDNAYHCDVEVTVDFAGVNSKQLQSMFKRIQLLPNFQYCHESRLYYLKVVLDFGDNTFVAKLPLSIIN</sequence>
<reference evidence="2 3" key="1">
    <citation type="journal article" date="2011" name="Proc. Natl. Acad. Sci. U.S.A.">
        <title>Comparative genomics of xylose-fermenting fungi for enhanced biofuel production.</title>
        <authorList>
            <person name="Wohlbach D.J."/>
            <person name="Kuo A."/>
            <person name="Sato T.K."/>
            <person name="Potts K.M."/>
            <person name="Salamov A.A."/>
            <person name="LaButti K.M."/>
            <person name="Sun H."/>
            <person name="Clum A."/>
            <person name="Pangilinan J.L."/>
            <person name="Lindquist E.A."/>
            <person name="Lucas S."/>
            <person name="Lapidus A."/>
            <person name="Jin M."/>
            <person name="Gunawan C."/>
            <person name="Balan V."/>
            <person name="Dale B.E."/>
            <person name="Jeffries T.W."/>
            <person name="Zinkel R."/>
            <person name="Barry K.W."/>
            <person name="Grigoriev I.V."/>
            <person name="Gasch A.P."/>
        </authorList>
    </citation>
    <scope>NUCLEOTIDE SEQUENCE [LARGE SCALE GENOMIC DNA]</scope>
    <source>
        <strain evidence="3">ATCC 10573 / BCRC 21748 / CBS 615 / JCM 9827 / NBRC 10315 / NRRL Y-1498 / VKM Y-70</strain>
    </source>
</reference>
<dbReference type="STRING" id="590646.G3BF10"/>
<keyword evidence="3" id="KW-1185">Reference proteome</keyword>
<proteinExistence type="predicted"/>
<dbReference type="AlphaFoldDB" id="G3BF10"/>
<dbReference type="PANTHER" id="PTHR31904">
    <property type="entry name" value="BYPASS OF STOP CODON PROTEIN 5-RELATED"/>
    <property type="match status" value="1"/>
</dbReference>
<accession>G3BF10</accession>
<dbReference type="EMBL" id="GL996528">
    <property type="protein sequence ID" value="EGV59983.1"/>
    <property type="molecule type" value="Genomic_DNA"/>
</dbReference>
<gene>
    <name evidence="2" type="ORF">CANTEDRAFT_116009</name>
</gene>
<name>G3BF10_CANTC</name>
<evidence type="ECO:0000313" key="3">
    <source>
        <dbReference type="Proteomes" id="UP000000707"/>
    </source>
</evidence>
<protein>
    <recommendedName>
        <fullName evidence="4">Bul1 N-terminal domain-containing protein</fullName>
    </recommendedName>
</protein>
<dbReference type="GeneID" id="18248121"/>
<evidence type="ECO:0008006" key="4">
    <source>
        <dbReference type="Google" id="ProtNLM"/>
    </source>
</evidence>
<dbReference type="Proteomes" id="UP000000707">
    <property type="component" value="Unassembled WGS sequence"/>
</dbReference>